<evidence type="ECO:0000313" key="5">
    <source>
        <dbReference type="Proteomes" id="UP000526734"/>
    </source>
</evidence>
<comment type="caution">
    <text evidence="4">The sequence shown here is derived from an EMBL/GenBank/DDBJ whole genome shotgun (WGS) entry which is preliminary data.</text>
</comment>
<evidence type="ECO:0000256" key="1">
    <source>
        <dbReference type="SAM" id="MobiDB-lite"/>
    </source>
</evidence>
<keyword evidence="5" id="KW-1185">Reference proteome</keyword>
<evidence type="ECO:0000259" key="3">
    <source>
        <dbReference type="Pfam" id="PF24837"/>
    </source>
</evidence>
<dbReference type="InterPro" id="IPR056303">
    <property type="entry name" value="AMIN-like"/>
</dbReference>
<name>A0A7W3VSF0_9PSEU</name>
<dbReference type="EMBL" id="JACGZW010000001">
    <property type="protein sequence ID" value="MBB1152260.1"/>
    <property type="molecule type" value="Genomic_DNA"/>
</dbReference>
<protein>
    <recommendedName>
        <fullName evidence="3">AMIN-like domain-containing protein</fullName>
    </recommendedName>
</protein>
<dbReference type="RefSeq" id="WP_182889461.1">
    <property type="nucleotide sequence ID" value="NZ_JACGZW010000001.1"/>
</dbReference>
<accession>A0A7W3VSF0</accession>
<feature type="compositionally biased region" description="Pro residues" evidence="1">
    <location>
        <begin position="48"/>
        <end position="72"/>
    </location>
</feature>
<dbReference type="Pfam" id="PF24837">
    <property type="entry name" value="AMIN-like"/>
    <property type="match status" value="1"/>
</dbReference>
<proteinExistence type="predicted"/>
<feature type="signal peptide" evidence="2">
    <location>
        <begin position="1"/>
        <end position="21"/>
    </location>
</feature>
<organism evidence="4 5">
    <name type="scientific">Amycolatopsis dendrobii</name>
    <dbReference type="NCBI Taxonomy" id="2760662"/>
    <lineage>
        <taxon>Bacteria</taxon>
        <taxon>Bacillati</taxon>
        <taxon>Actinomycetota</taxon>
        <taxon>Actinomycetes</taxon>
        <taxon>Pseudonocardiales</taxon>
        <taxon>Pseudonocardiaceae</taxon>
        <taxon>Amycolatopsis</taxon>
    </lineage>
</organism>
<sequence length="230" mass="23336">MRRTAHAIAAAAALAVLSACSQNSGAPGSSSAAAPTATSAPATSQSPAAPPTTPPASPPPPRTDAPPAPPGCPSANWGTGAKEAAGSSTDALYLVRVGRHDCYDRVVFTINGTAAAGYSVRYVPLVTADPSGRPLPVPGGAVLQVVIRAPEQGADTSGHQPGRVLAATGDYLYPSARLASWPSLRAVRFAGFFEGQCTFAVGTRAKLPFRVLALPDAVNHVERIALDLAH</sequence>
<feature type="compositionally biased region" description="Low complexity" evidence="1">
    <location>
        <begin position="22"/>
        <end position="47"/>
    </location>
</feature>
<feature type="region of interest" description="Disordered" evidence="1">
    <location>
        <begin position="22"/>
        <end position="83"/>
    </location>
</feature>
<reference evidence="4 5" key="1">
    <citation type="submission" date="2020-08" db="EMBL/GenBank/DDBJ databases">
        <title>Amycolatopsis sp. nov. DR6-1 isolated from Dendrobium heterocarpum.</title>
        <authorList>
            <person name="Tedsree N."/>
            <person name="Kuncharoen N."/>
            <person name="Likhitwitayawuid K."/>
            <person name="Tanasupawat S."/>
        </authorList>
    </citation>
    <scope>NUCLEOTIDE SEQUENCE [LARGE SCALE GENOMIC DNA]</scope>
    <source>
        <strain evidence="4 5">DR6-1</strain>
    </source>
</reference>
<keyword evidence="2" id="KW-0732">Signal</keyword>
<feature type="domain" description="AMIN-like" evidence="3">
    <location>
        <begin position="92"/>
        <end position="230"/>
    </location>
</feature>
<dbReference type="AlphaFoldDB" id="A0A7W3VSF0"/>
<evidence type="ECO:0000313" key="4">
    <source>
        <dbReference type="EMBL" id="MBB1152260.1"/>
    </source>
</evidence>
<feature type="chain" id="PRO_5039092507" description="AMIN-like domain-containing protein" evidence="2">
    <location>
        <begin position="22"/>
        <end position="230"/>
    </location>
</feature>
<dbReference type="Proteomes" id="UP000526734">
    <property type="component" value="Unassembled WGS sequence"/>
</dbReference>
<gene>
    <name evidence="4" type="ORF">H4281_03880</name>
</gene>
<dbReference type="PROSITE" id="PS51257">
    <property type="entry name" value="PROKAR_LIPOPROTEIN"/>
    <property type="match status" value="1"/>
</dbReference>
<evidence type="ECO:0000256" key="2">
    <source>
        <dbReference type="SAM" id="SignalP"/>
    </source>
</evidence>